<gene>
    <name evidence="2" type="ORF">JF886_05785</name>
</gene>
<accession>A0A934N375</accession>
<evidence type="ECO:0000313" key="3">
    <source>
        <dbReference type="Proteomes" id="UP000606991"/>
    </source>
</evidence>
<name>A0A934N375_9BACT</name>
<sequence length="60" mass="6133">MGGGHVLELGGRLGSEDEFDGDSPPVVELAAAAIAADGSSVPLMPRRELTMERLVPCASP</sequence>
<proteinExistence type="predicted"/>
<reference evidence="2 3" key="1">
    <citation type="submission" date="2020-10" db="EMBL/GenBank/DDBJ databases">
        <title>Ca. Dormibacterota MAGs.</title>
        <authorList>
            <person name="Montgomery K."/>
        </authorList>
    </citation>
    <scope>NUCLEOTIDE SEQUENCE [LARGE SCALE GENOMIC DNA]</scope>
    <source>
        <strain evidence="2">SC8812_S17_18</strain>
    </source>
</reference>
<evidence type="ECO:0000313" key="2">
    <source>
        <dbReference type="EMBL" id="MBJ7594366.1"/>
    </source>
</evidence>
<dbReference type="AlphaFoldDB" id="A0A934N375"/>
<dbReference type="EMBL" id="JAEKNS010000064">
    <property type="protein sequence ID" value="MBJ7594366.1"/>
    <property type="molecule type" value="Genomic_DNA"/>
</dbReference>
<evidence type="ECO:0000256" key="1">
    <source>
        <dbReference type="SAM" id="MobiDB-lite"/>
    </source>
</evidence>
<feature type="region of interest" description="Disordered" evidence="1">
    <location>
        <begin position="1"/>
        <end position="23"/>
    </location>
</feature>
<organism evidence="2 3">
    <name type="scientific">Candidatus Aeolococcus gillhamiae</name>
    <dbReference type="NCBI Taxonomy" id="3127015"/>
    <lineage>
        <taxon>Bacteria</taxon>
        <taxon>Bacillati</taxon>
        <taxon>Candidatus Dormiibacterota</taxon>
        <taxon>Candidatus Dormibacteria</taxon>
        <taxon>Candidatus Aeolococcales</taxon>
        <taxon>Candidatus Aeolococcaceae</taxon>
        <taxon>Candidatus Aeolococcus</taxon>
    </lineage>
</organism>
<protein>
    <submittedName>
        <fullName evidence="2">Uncharacterized protein</fullName>
    </submittedName>
</protein>
<dbReference type="RefSeq" id="WP_337310498.1">
    <property type="nucleotide sequence ID" value="NZ_JAEKNS010000064.1"/>
</dbReference>
<dbReference type="Proteomes" id="UP000606991">
    <property type="component" value="Unassembled WGS sequence"/>
</dbReference>
<comment type="caution">
    <text evidence="2">The sequence shown here is derived from an EMBL/GenBank/DDBJ whole genome shotgun (WGS) entry which is preliminary data.</text>
</comment>